<evidence type="ECO:0000313" key="8">
    <source>
        <dbReference type="EMBL" id="QDO96239.1"/>
    </source>
</evidence>
<dbReference type="SUPFAM" id="SSF51569">
    <property type="entry name" value="Aldolase"/>
    <property type="match status" value="1"/>
</dbReference>
<dbReference type="KEGG" id="fer:FNB15_02620"/>
<dbReference type="CDD" id="cd00452">
    <property type="entry name" value="KDPG_aldolase"/>
    <property type="match status" value="1"/>
</dbReference>
<proteinExistence type="inferred from homology"/>
<evidence type="ECO:0000313" key="9">
    <source>
        <dbReference type="Proteomes" id="UP000317496"/>
    </source>
</evidence>
<protein>
    <recommendedName>
        <fullName evidence="5">2-dehydro-3-deoxy-phosphogluconate aldolase</fullName>
        <ecNumber evidence="5">4.1.2.14</ecNumber>
    </recommendedName>
</protein>
<dbReference type="PROSITE" id="PS00159">
    <property type="entry name" value="ALDOLASE_KDPG_KHG_1"/>
    <property type="match status" value="1"/>
</dbReference>
<reference evidence="8 9" key="1">
    <citation type="submission" date="2019-07" db="EMBL/GenBank/DDBJ databases">
        <title>Genome sequencing for Ferrovibrio sp. K5.</title>
        <authorList>
            <person name="Park S.-J."/>
        </authorList>
    </citation>
    <scope>NUCLEOTIDE SEQUENCE [LARGE SCALE GENOMIC DNA]</scope>
    <source>
        <strain evidence="8 9">K5</strain>
    </source>
</reference>
<name>A0A516GXH2_9PROT</name>
<keyword evidence="6" id="KW-0456">Lyase</keyword>
<comment type="catalytic activity">
    <reaction evidence="1">
        <text>2-dehydro-3-deoxy-6-phospho-D-gluconate = D-glyceraldehyde 3-phosphate + pyruvate</text>
        <dbReference type="Rhea" id="RHEA:17089"/>
        <dbReference type="ChEBI" id="CHEBI:15361"/>
        <dbReference type="ChEBI" id="CHEBI:57569"/>
        <dbReference type="ChEBI" id="CHEBI:59776"/>
        <dbReference type="EC" id="4.1.2.14"/>
    </reaction>
</comment>
<dbReference type="Pfam" id="PF01081">
    <property type="entry name" value="Aldolase"/>
    <property type="match status" value="1"/>
</dbReference>
<dbReference type="NCBIfam" id="NF004325">
    <property type="entry name" value="PRK05718.1"/>
    <property type="match status" value="1"/>
</dbReference>
<dbReference type="Gene3D" id="3.20.20.70">
    <property type="entry name" value="Aldolase class I"/>
    <property type="match status" value="1"/>
</dbReference>
<dbReference type="InterPro" id="IPR000887">
    <property type="entry name" value="Aldlse_KDPG_KHG"/>
</dbReference>
<evidence type="ECO:0000256" key="4">
    <source>
        <dbReference type="ARBA" id="ARBA00011233"/>
    </source>
</evidence>
<dbReference type="AlphaFoldDB" id="A0A516GXH2"/>
<accession>A0A516GXH2</accession>
<comment type="subunit">
    <text evidence="4">Homotrimer.</text>
</comment>
<evidence type="ECO:0000256" key="6">
    <source>
        <dbReference type="ARBA" id="ARBA00023239"/>
    </source>
</evidence>
<keyword evidence="7" id="KW-0119">Carbohydrate metabolism</keyword>
<dbReference type="EC" id="4.1.2.14" evidence="5"/>
<dbReference type="InterPro" id="IPR031337">
    <property type="entry name" value="KDPG/KHG_AS_1"/>
</dbReference>
<organism evidence="8 9">
    <name type="scientific">Ferrovibrio terrae</name>
    <dbReference type="NCBI Taxonomy" id="2594003"/>
    <lineage>
        <taxon>Bacteria</taxon>
        <taxon>Pseudomonadati</taxon>
        <taxon>Pseudomonadota</taxon>
        <taxon>Alphaproteobacteria</taxon>
        <taxon>Rhodospirillales</taxon>
        <taxon>Rhodospirillaceae</taxon>
        <taxon>Ferrovibrio</taxon>
    </lineage>
</organism>
<dbReference type="NCBIfam" id="TIGR01182">
    <property type="entry name" value="eda"/>
    <property type="match status" value="1"/>
</dbReference>
<dbReference type="GO" id="GO:0008675">
    <property type="term" value="F:2-dehydro-3-deoxy-phosphogluconate aldolase activity"/>
    <property type="evidence" value="ECO:0007669"/>
    <property type="project" value="UniProtKB-EC"/>
</dbReference>
<evidence type="ECO:0000256" key="5">
    <source>
        <dbReference type="ARBA" id="ARBA00013063"/>
    </source>
</evidence>
<evidence type="ECO:0000256" key="3">
    <source>
        <dbReference type="ARBA" id="ARBA00006906"/>
    </source>
</evidence>
<evidence type="ECO:0000256" key="1">
    <source>
        <dbReference type="ARBA" id="ARBA00000654"/>
    </source>
</evidence>
<comment type="similarity">
    <text evidence="3">Belongs to the KHG/KDPG aldolase family.</text>
</comment>
<dbReference type="PANTHER" id="PTHR30246">
    <property type="entry name" value="2-KETO-3-DEOXY-6-PHOSPHOGLUCONATE ALDOLASE"/>
    <property type="match status" value="1"/>
</dbReference>
<dbReference type="EMBL" id="CP041636">
    <property type="protein sequence ID" value="QDO96239.1"/>
    <property type="molecule type" value="Genomic_DNA"/>
</dbReference>
<dbReference type="RefSeq" id="WP_144067220.1">
    <property type="nucleotide sequence ID" value="NZ_CP041636.1"/>
</dbReference>
<dbReference type="PANTHER" id="PTHR30246:SF1">
    <property type="entry name" value="2-DEHYDRO-3-DEOXY-6-PHOSPHOGALACTONATE ALDOLASE-RELATED"/>
    <property type="match status" value="1"/>
</dbReference>
<keyword evidence="9" id="KW-1185">Reference proteome</keyword>
<sequence length="222" mass="22924">MPDKAIDKLTERTATLDAILTRSPVIPVLVVEDAAQAVPLARALVAGGIPVLEITLRSAAALDAIRRIAAEVPEAIVGAGTVLNPAQFAAAQMAGAKFVISPGATEALYFTAKDTGLPYLPAIATASEIMRAMEQGFLRAKFFPAESSGGIAALKGFGGPFPEMKFCPTGGVTEANLRSYTSLPNVFAAGGSWLAPKQMVQTGDWAGITAIAKKAVQIAKGQ</sequence>
<comment type="pathway">
    <text evidence="2">Carbohydrate acid metabolism; 2-dehydro-3-deoxy-D-gluconate degradation; D-glyceraldehyde 3-phosphate and pyruvate from 2-dehydro-3-deoxy-D-gluconate: step 2/2.</text>
</comment>
<dbReference type="OrthoDB" id="9805177at2"/>
<dbReference type="Proteomes" id="UP000317496">
    <property type="component" value="Chromosome"/>
</dbReference>
<evidence type="ECO:0000256" key="2">
    <source>
        <dbReference type="ARBA" id="ARBA00004736"/>
    </source>
</evidence>
<evidence type="ECO:0000256" key="7">
    <source>
        <dbReference type="ARBA" id="ARBA00023277"/>
    </source>
</evidence>
<dbReference type="InterPro" id="IPR013785">
    <property type="entry name" value="Aldolase_TIM"/>
</dbReference>
<gene>
    <name evidence="8" type="ORF">FNB15_02620</name>
</gene>